<gene>
    <name evidence="3" type="ORF">SAMN04487931_12234</name>
</gene>
<dbReference type="InterPro" id="IPR006680">
    <property type="entry name" value="Amidohydro-rel"/>
</dbReference>
<organism evidence="3 4">
    <name type="scientific">Desulfobacula phenolica</name>
    <dbReference type="NCBI Taxonomy" id="90732"/>
    <lineage>
        <taxon>Bacteria</taxon>
        <taxon>Pseudomonadati</taxon>
        <taxon>Thermodesulfobacteriota</taxon>
        <taxon>Desulfobacteria</taxon>
        <taxon>Desulfobacterales</taxon>
        <taxon>Desulfobacteraceae</taxon>
        <taxon>Desulfobacula</taxon>
    </lineage>
</organism>
<dbReference type="PANTHER" id="PTHR43794:SF11">
    <property type="entry name" value="AMIDOHYDROLASE-RELATED DOMAIN-CONTAINING PROTEIN"/>
    <property type="match status" value="1"/>
</dbReference>
<dbReference type="Gene3D" id="3.20.20.140">
    <property type="entry name" value="Metal-dependent hydrolases"/>
    <property type="match status" value="1"/>
</dbReference>
<keyword evidence="1" id="KW-0378">Hydrolase</keyword>
<evidence type="ECO:0000256" key="1">
    <source>
        <dbReference type="ARBA" id="ARBA00022801"/>
    </source>
</evidence>
<dbReference type="SUPFAM" id="SSF51556">
    <property type="entry name" value="Metallo-dependent hydrolases"/>
    <property type="match status" value="1"/>
</dbReference>
<proteinExistence type="predicted"/>
<dbReference type="Pfam" id="PF01979">
    <property type="entry name" value="Amidohydro_1"/>
    <property type="match status" value="1"/>
</dbReference>
<dbReference type="InterPro" id="IPR050287">
    <property type="entry name" value="MTA/SAH_deaminase"/>
</dbReference>
<sequence>MTTNEKNLVCVESSHKRELHRAGWIVVDASTIIENAYLETEKGLITGVHKGRPKEKFIDHGPGVLMPPLVNAHLHLELSALKSQLPFDKGFESWVKALLEKRDALGQEKLIEQAQKAVGELIKSGTLYVGDISTLGIIKPMIENSRLNGVCFHEFLGSNIPSLFTCKNDSVSSSVAGHAPHTSSPQLLKALKERSKSAGLPFSIHVAESDVESEFIHDKKGQWADFLIDRGIDWSSWNIGSKTPVSYLNDMGLLDPLTIAVHVLNVTKKDMEILARSKVKVCVCPGSNQNLHGKLPEIDRMIQKGIEPALGTDSLASCDSLNMFDEMAFVKNHYPRLDPEIIFSMGTINGAVALGLDRWTGTLSKGKRARFLYRSVNVTNKKDLFQRITSNE</sequence>
<dbReference type="Gene3D" id="2.30.40.10">
    <property type="entry name" value="Urease, subunit C, domain 1"/>
    <property type="match status" value="1"/>
</dbReference>
<dbReference type="GO" id="GO:0016810">
    <property type="term" value="F:hydrolase activity, acting on carbon-nitrogen (but not peptide) bonds"/>
    <property type="evidence" value="ECO:0007669"/>
    <property type="project" value="InterPro"/>
</dbReference>
<dbReference type="InterPro" id="IPR011059">
    <property type="entry name" value="Metal-dep_hydrolase_composite"/>
</dbReference>
<reference evidence="4" key="1">
    <citation type="submission" date="2016-10" db="EMBL/GenBank/DDBJ databases">
        <authorList>
            <person name="Varghese N."/>
            <person name="Submissions S."/>
        </authorList>
    </citation>
    <scope>NUCLEOTIDE SEQUENCE [LARGE SCALE GENOMIC DNA]</scope>
    <source>
        <strain evidence="4">DSM 3384</strain>
    </source>
</reference>
<dbReference type="InterPro" id="IPR032466">
    <property type="entry name" value="Metal_Hydrolase"/>
</dbReference>
<dbReference type="AlphaFoldDB" id="A0A1H2K8B2"/>
<dbReference type="SUPFAM" id="SSF51338">
    <property type="entry name" value="Composite domain of metallo-dependent hydrolases"/>
    <property type="match status" value="1"/>
</dbReference>
<dbReference type="PANTHER" id="PTHR43794">
    <property type="entry name" value="AMINOHYDROLASE SSNA-RELATED"/>
    <property type="match status" value="1"/>
</dbReference>
<feature type="domain" description="Amidohydrolase-related" evidence="2">
    <location>
        <begin position="64"/>
        <end position="371"/>
    </location>
</feature>
<protein>
    <submittedName>
        <fullName evidence="3">Cytosine/adenosine deaminase</fullName>
    </submittedName>
</protein>
<dbReference type="RefSeq" id="WP_092238486.1">
    <property type="nucleotide sequence ID" value="NZ_FNLL01000022.1"/>
</dbReference>
<evidence type="ECO:0000313" key="4">
    <source>
        <dbReference type="Proteomes" id="UP000199608"/>
    </source>
</evidence>
<dbReference type="Proteomes" id="UP000199608">
    <property type="component" value="Unassembled WGS sequence"/>
</dbReference>
<evidence type="ECO:0000259" key="2">
    <source>
        <dbReference type="Pfam" id="PF01979"/>
    </source>
</evidence>
<keyword evidence="4" id="KW-1185">Reference proteome</keyword>
<dbReference type="EMBL" id="FNLL01000022">
    <property type="protein sequence ID" value="SDU64596.1"/>
    <property type="molecule type" value="Genomic_DNA"/>
</dbReference>
<evidence type="ECO:0000313" key="3">
    <source>
        <dbReference type="EMBL" id="SDU64596.1"/>
    </source>
</evidence>
<accession>A0A1H2K8B2</accession>
<name>A0A1H2K8B2_9BACT</name>